<keyword evidence="3" id="KW-1185">Reference proteome</keyword>
<keyword evidence="1" id="KW-0732">Signal</keyword>
<organism evidence="2 3">
    <name type="scientific">Undibacterium luofuense</name>
    <dbReference type="NCBI Taxonomy" id="2828733"/>
    <lineage>
        <taxon>Bacteria</taxon>
        <taxon>Pseudomonadati</taxon>
        <taxon>Pseudomonadota</taxon>
        <taxon>Betaproteobacteria</taxon>
        <taxon>Burkholderiales</taxon>
        <taxon>Oxalobacteraceae</taxon>
        <taxon>Undibacterium</taxon>
    </lineage>
</organism>
<dbReference type="Gene3D" id="3.40.190.10">
    <property type="entry name" value="Periplasmic binding protein-like II"/>
    <property type="match status" value="2"/>
</dbReference>
<dbReference type="SUPFAM" id="SSF53850">
    <property type="entry name" value="Periplasmic binding protein-like II"/>
    <property type="match status" value="1"/>
</dbReference>
<dbReference type="Proteomes" id="UP000680067">
    <property type="component" value="Unassembled WGS sequence"/>
</dbReference>
<dbReference type="RefSeq" id="WP_212688376.1">
    <property type="nucleotide sequence ID" value="NZ_JAGSPN010000009.1"/>
</dbReference>
<gene>
    <name evidence="2" type="ORF">KDM89_13185</name>
</gene>
<proteinExistence type="predicted"/>
<name>A0A941I7W8_9BURK</name>
<reference evidence="2" key="1">
    <citation type="submission" date="2021-04" db="EMBL/GenBank/DDBJ databases">
        <title>novel species isolated from subtropical streams in China.</title>
        <authorList>
            <person name="Lu H."/>
        </authorList>
    </citation>
    <scope>NUCLEOTIDE SEQUENCE</scope>
    <source>
        <strain evidence="2">LFS511W</strain>
    </source>
</reference>
<dbReference type="AlphaFoldDB" id="A0A941I7W8"/>
<feature type="signal peptide" evidence="1">
    <location>
        <begin position="1"/>
        <end position="25"/>
    </location>
</feature>
<accession>A0A941I7W8</accession>
<evidence type="ECO:0000256" key="1">
    <source>
        <dbReference type="SAM" id="SignalP"/>
    </source>
</evidence>
<evidence type="ECO:0000313" key="3">
    <source>
        <dbReference type="Proteomes" id="UP000680067"/>
    </source>
</evidence>
<evidence type="ECO:0000313" key="2">
    <source>
        <dbReference type="EMBL" id="MBR7783100.1"/>
    </source>
</evidence>
<feature type="chain" id="PRO_5037968690" evidence="1">
    <location>
        <begin position="26"/>
        <end position="300"/>
    </location>
</feature>
<comment type="caution">
    <text evidence="2">The sequence shown here is derived from an EMBL/GenBank/DDBJ whole genome shotgun (WGS) entry which is preliminary data.</text>
</comment>
<sequence>MQKKTRFATWLITALLQVPALPAFASSVTTVVYPAGEIAGDTRYRDVIELLNTALEKTRPAFGPYTCQPSQRQVPKKRVMAELASNENGINVLWNPGSVKLEKEFLAIKIPLRKGLLGYRVMLIRKDKQTMFDAVRSVADLKKIRFGQGTGWIDNAIYQHQGLPLVEAPYPQLFAMLDAERFDAFPRGIGEILDELEMQKEKLPNLAVEKNLLLYYPFPYYFFFNKKDAALKHRVETGLKLMLKDGSFDAIFIKYHQQALQKLDLRNRRVIALTNPDLSPDTPLQDNRLWYKPVVSSNNR</sequence>
<dbReference type="EMBL" id="JAGSPN010000009">
    <property type="protein sequence ID" value="MBR7783100.1"/>
    <property type="molecule type" value="Genomic_DNA"/>
</dbReference>
<protein>
    <submittedName>
        <fullName evidence="2">Transporter substrate-binding domain-containing protein</fullName>
    </submittedName>
</protein>